<dbReference type="RefSeq" id="WP_230574312.1">
    <property type="nucleotide sequence ID" value="NZ_CAKJTI010000004.1"/>
</dbReference>
<dbReference type="Pfam" id="PF08486">
    <property type="entry name" value="SpoIID"/>
    <property type="match status" value="1"/>
</dbReference>
<dbReference type="Proteomes" id="UP000789423">
    <property type="component" value="Unassembled WGS sequence"/>
</dbReference>
<dbReference type="NCBIfam" id="TIGR02669">
    <property type="entry name" value="SpoIID_LytB"/>
    <property type="match status" value="1"/>
</dbReference>
<proteinExistence type="predicted"/>
<gene>
    <name evidence="3" type="ORF">BACCIP111899_01274</name>
</gene>
<comment type="caution">
    <text evidence="3">The sequence shown here is derived from an EMBL/GenBank/DDBJ whole genome shotgun (WGS) entry which is preliminary data.</text>
</comment>
<protein>
    <recommendedName>
        <fullName evidence="2">Sporulation stage II protein D amidase enhancer LytB N-terminal domain-containing protein</fullName>
    </recommendedName>
</protein>
<feature type="region of interest" description="Disordered" evidence="1">
    <location>
        <begin position="36"/>
        <end position="57"/>
    </location>
</feature>
<dbReference type="NCBIfam" id="TIGR02870">
    <property type="entry name" value="spore_II_D"/>
    <property type="match status" value="1"/>
</dbReference>
<dbReference type="InterPro" id="IPR013693">
    <property type="entry name" value="SpoIID/LytB_N"/>
</dbReference>
<dbReference type="InterPro" id="IPR013486">
    <property type="entry name" value="SpoIID/LytB"/>
</dbReference>
<accession>A0ABM8Y8W9</accession>
<evidence type="ECO:0000313" key="4">
    <source>
        <dbReference type="Proteomes" id="UP000789423"/>
    </source>
</evidence>
<dbReference type="EMBL" id="CAKJTI010000004">
    <property type="protein sequence ID" value="CAG9612102.1"/>
    <property type="molecule type" value="Genomic_DNA"/>
</dbReference>
<evidence type="ECO:0000313" key="3">
    <source>
        <dbReference type="EMBL" id="CAG9612102.1"/>
    </source>
</evidence>
<dbReference type="InterPro" id="IPR051922">
    <property type="entry name" value="Bact_Sporulation_Assoc"/>
</dbReference>
<organism evidence="3 4">
    <name type="scientific">Bacillus rhizoplanae</name>
    <dbReference type="NCBI Taxonomy" id="2880966"/>
    <lineage>
        <taxon>Bacteria</taxon>
        <taxon>Bacillati</taxon>
        <taxon>Bacillota</taxon>
        <taxon>Bacilli</taxon>
        <taxon>Bacillales</taxon>
        <taxon>Bacillaceae</taxon>
        <taxon>Bacillus</taxon>
    </lineage>
</organism>
<keyword evidence="4" id="KW-1185">Reference proteome</keyword>
<dbReference type="PANTHER" id="PTHR30032:SF4">
    <property type="entry name" value="AMIDASE ENHANCER"/>
    <property type="match status" value="1"/>
</dbReference>
<evidence type="ECO:0000259" key="2">
    <source>
        <dbReference type="Pfam" id="PF08486"/>
    </source>
</evidence>
<reference evidence="3 4" key="1">
    <citation type="submission" date="2021-10" db="EMBL/GenBank/DDBJ databases">
        <authorList>
            <person name="Criscuolo A."/>
        </authorList>
    </citation>
    <scope>NUCLEOTIDE SEQUENCE [LARGE SCALE GENOMIC DNA]</scope>
    <source>
        <strain evidence="4">CIP 111899</strain>
    </source>
</reference>
<feature type="domain" description="Sporulation stage II protein D amidase enhancer LytB N-terminal" evidence="2">
    <location>
        <begin position="65"/>
        <end position="168"/>
    </location>
</feature>
<dbReference type="PANTHER" id="PTHR30032">
    <property type="entry name" value="N-ACETYLMURAMOYL-L-ALANINE AMIDASE-RELATED"/>
    <property type="match status" value="1"/>
</dbReference>
<sequence length="340" mass="37451">MKTTKPIMVIVTLLVALVIIVPSMLVFPFTKAKEEKHHTPSAPPAAQSAPAPSPTKTNVQVSVYRSGQKKIETISIEDYVAGVVAAEMPANFEMEALKAQALTARTFVVKRMLSGQKLQNKADVTDTVENQVYKSKEELKGQWGKEYEGRMKRIEEAVSKTAGQVLTYEGSPITASFFSTSNGYTENAADYWGSDYPYLKSVNSPWDQQSPTFTSEQTFTVADFQKRLGVKVLANGNVGKIKERTEGKRVKEVEFQGKTLTGKDVRDKLGLRSSDFTWKQQGDQIVVTTKGYGHGVGMSQYGANGMAKEGKVYTDIVAHYYKGVAISALNQYEGKLTAKK</sequence>
<name>A0ABM8Y8W9_9BACI</name>
<evidence type="ECO:0000256" key="1">
    <source>
        <dbReference type="SAM" id="MobiDB-lite"/>
    </source>
</evidence>
<dbReference type="InterPro" id="IPR014225">
    <property type="entry name" value="Spore_II_D_firmicutes"/>
</dbReference>